<dbReference type="SUPFAM" id="SSF49758">
    <property type="entry name" value="Calpain large subunit, middle domain (domain III)"/>
    <property type="match status" value="1"/>
</dbReference>
<keyword evidence="4" id="KW-0677">Repeat</keyword>
<proteinExistence type="inferred from homology"/>
<dbReference type="FunCoup" id="A0A668AFF7">
    <property type="interactions" value="1"/>
</dbReference>
<evidence type="ECO:0000256" key="1">
    <source>
        <dbReference type="ARBA" id="ARBA00007623"/>
    </source>
</evidence>
<evidence type="ECO:0000259" key="10">
    <source>
        <dbReference type="PROSITE" id="PS50203"/>
    </source>
</evidence>
<dbReference type="InterPro" id="IPR038765">
    <property type="entry name" value="Papain-like_cys_pep_sf"/>
</dbReference>
<dbReference type="PROSITE" id="PS00139">
    <property type="entry name" value="THIOL_PROTEASE_CYS"/>
    <property type="match status" value="1"/>
</dbReference>
<dbReference type="PROSITE" id="PS50203">
    <property type="entry name" value="CALPAIN_CAT"/>
    <property type="match status" value="1"/>
</dbReference>
<dbReference type="Gene3D" id="3.90.70.10">
    <property type="entry name" value="Cysteine proteinases"/>
    <property type="match status" value="1"/>
</dbReference>
<dbReference type="FunFam" id="3.90.70.10:FF:000054">
    <property type="entry name" value="Calpain 14"/>
    <property type="match status" value="1"/>
</dbReference>
<feature type="domain" description="Calpain catalytic" evidence="10">
    <location>
        <begin position="47"/>
        <end position="342"/>
    </location>
</feature>
<evidence type="ECO:0000256" key="8">
    <source>
        <dbReference type="PIRSR" id="PIRSR622684-1"/>
    </source>
</evidence>
<reference evidence="11" key="1">
    <citation type="submission" date="2019-06" db="EMBL/GenBank/DDBJ databases">
        <authorList>
            <consortium name="Wellcome Sanger Institute Data Sharing"/>
        </authorList>
    </citation>
    <scope>NUCLEOTIDE SEQUENCE [LARGE SCALE GENOMIC DNA]</scope>
</reference>
<dbReference type="FunFam" id="2.60.120.380:FF:000001">
    <property type="entry name" value="Calpain-1 catalytic subunit"/>
    <property type="match status" value="1"/>
</dbReference>
<feature type="active site" evidence="8 9">
    <location>
        <position position="284"/>
    </location>
</feature>
<reference evidence="11" key="3">
    <citation type="submission" date="2025-09" db="UniProtKB">
        <authorList>
            <consortium name="Ensembl"/>
        </authorList>
    </citation>
    <scope>IDENTIFICATION</scope>
</reference>
<feature type="active site" evidence="8 9">
    <location>
        <position position="260"/>
    </location>
</feature>
<evidence type="ECO:0000256" key="6">
    <source>
        <dbReference type="ARBA" id="ARBA00022807"/>
    </source>
</evidence>
<dbReference type="Ensembl" id="ENSMMDT00005053128.1">
    <property type="protein sequence ID" value="ENSMMDP00005052112.1"/>
    <property type="gene ID" value="ENSMMDG00005023526.1"/>
</dbReference>
<dbReference type="AlphaFoldDB" id="A0A668AFF7"/>
<feature type="active site" evidence="8 9">
    <location>
        <position position="105"/>
    </location>
</feature>
<keyword evidence="12" id="KW-1185">Reference proteome</keyword>
<dbReference type="GO" id="GO:0006508">
    <property type="term" value="P:proteolysis"/>
    <property type="evidence" value="ECO:0007669"/>
    <property type="project" value="UniProtKB-KW"/>
</dbReference>
<dbReference type="GeneTree" id="ENSGT00940000160421"/>
<evidence type="ECO:0000256" key="5">
    <source>
        <dbReference type="ARBA" id="ARBA00022801"/>
    </source>
</evidence>
<dbReference type="PANTHER" id="PTHR10183:SF302">
    <property type="entry name" value="CALPAIN-14"/>
    <property type="match status" value="1"/>
</dbReference>
<dbReference type="PRINTS" id="PR00704">
    <property type="entry name" value="CALPAIN"/>
</dbReference>
<keyword evidence="3" id="KW-0479">Metal-binding</keyword>
<dbReference type="SMART" id="SM00720">
    <property type="entry name" value="calpain_III"/>
    <property type="match status" value="1"/>
</dbReference>
<dbReference type="Pfam" id="PF00648">
    <property type="entry name" value="Peptidase_C2"/>
    <property type="match status" value="1"/>
</dbReference>
<dbReference type="CDD" id="cd00044">
    <property type="entry name" value="CysPc"/>
    <property type="match status" value="1"/>
</dbReference>
<dbReference type="Pfam" id="PF01067">
    <property type="entry name" value="Calpain_III"/>
    <property type="match status" value="1"/>
</dbReference>
<dbReference type="Gene3D" id="2.60.120.380">
    <property type="match status" value="1"/>
</dbReference>
<evidence type="ECO:0000313" key="12">
    <source>
        <dbReference type="Proteomes" id="UP000472263"/>
    </source>
</evidence>
<keyword evidence="7" id="KW-0106">Calcium</keyword>
<evidence type="ECO:0000256" key="7">
    <source>
        <dbReference type="ARBA" id="ARBA00022837"/>
    </source>
</evidence>
<dbReference type="InterPro" id="IPR033883">
    <property type="entry name" value="C2_III"/>
</dbReference>
<reference evidence="11" key="2">
    <citation type="submission" date="2025-08" db="UniProtKB">
        <authorList>
            <consortium name="Ensembl"/>
        </authorList>
    </citation>
    <scope>IDENTIFICATION</scope>
</reference>
<keyword evidence="5 9" id="KW-0378">Hydrolase</keyword>
<dbReference type="InParanoid" id="A0A668AFF7"/>
<keyword evidence="2 9" id="KW-0645">Protease</keyword>
<comment type="similarity">
    <text evidence="1">Belongs to the peptidase C2 family.</text>
</comment>
<name>A0A668AFF7_9TELE</name>
<dbReference type="PANTHER" id="PTHR10183">
    <property type="entry name" value="CALPAIN"/>
    <property type="match status" value="1"/>
</dbReference>
<dbReference type="InterPro" id="IPR022684">
    <property type="entry name" value="Calpain_cysteine_protease"/>
</dbReference>
<evidence type="ECO:0000256" key="9">
    <source>
        <dbReference type="PROSITE-ProRule" id="PRU00239"/>
    </source>
</evidence>
<dbReference type="InterPro" id="IPR000169">
    <property type="entry name" value="Pept_cys_AS"/>
</dbReference>
<protein>
    <recommendedName>
        <fullName evidence="10">Calpain catalytic domain-containing protein</fullName>
    </recommendedName>
</protein>
<dbReference type="InterPro" id="IPR022683">
    <property type="entry name" value="Calpain_III"/>
</dbReference>
<dbReference type="InterPro" id="IPR036213">
    <property type="entry name" value="Calpain_III_sf"/>
</dbReference>
<evidence type="ECO:0000313" key="11">
    <source>
        <dbReference type="Ensembl" id="ENSMMDP00005052112.1"/>
    </source>
</evidence>
<accession>A0A668AFF7</accession>
<evidence type="ECO:0000256" key="4">
    <source>
        <dbReference type="ARBA" id="ARBA00022737"/>
    </source>
</evidence>
<dbReference type="GO" id="GO:0005737">
    <property type="term" value="C:cytoplasm"/>
    <property type="evidence" value="ECO:0007669"/>
    <property type="project" value="TreeGrafter"/>
</dbReference>
<dbReference type="GO" id="GO:0046872">
    <property type="term" value="F:metal ion binding"/>
    <property type="evidence" value="ECO:0007669"/>
    <property type="project" value="UniProtKB-KW"/>
</dbReference>
<dbReference type="SMART" id="SM00230">
    <property type="entry name" value="CysPc"/>
    <property type="match status" value="1"/>
</dbReference>
<dbReference type="SUPFAM" id="SSF54001">
    <property type="entry name" value="Cysteine proteinases"/>
    <property type="match status" value="1"/>
</dbReference>
<dbReference type="InterPro" id="IPR022682">
    <property type="entry name" value="Calpain_domain_III"/>
</dbReference>
<evidence type="ECO:0000256" key="3">
    <source>
        <dbReference type="ARBA" id="ARBA00022723"/>
    </source>
</evidence>
<keyword evidence="6 9" id="KW-0788">Thiol protease</keyword>
<dbReference type="InterPro" id="IPR001300">
    <property type="entry name" value="Peptidase_C2_calpain_cat"/>
</dbReference>
<dbReference type="GO" id="GO:0004198">
    <property type="term" value="F:calcium-dependent cysteine-type endopeptidase activity"/>
    <property type="evidence" value="ECO:0007669"/>
    <property type="project" value="InterPro"/>
</dbReference>
<sequence>MPPPGVCVNIMAARHKKSGYGSLACPERFLNQDYEQLKNFHLIRSARYIDKMFPPDIISIGQGILSPDRLAKVEWKRPGVIVPNPCFTVDGVSRFDFYQGEVGNCWFLASIGALTFQKDILQQVVPLQQTFDQDYCGLFHFRFWRFGRWMDVVIDDKLPTIDGKLIFVHSRTPNEFWPALLEKAYAKVCGSYADMNAGTPSEALVDFTGGVHMSIDLSKAPSNLWQLMFSAAQSKSLMGCGTPQGRSPNTVQENGLVDGHAYTVTGVKQVMSHGNIVSLVRLLNPWGQKEWKRDWSDLSPLWDSVSTEDRNLCLSVRDDGEFWMSIEDFCNFFRDLDICSLSPSFLDGNSSCRWRASLQDGRWVASITAGGCLNDPDSFWINPQYRVKVVDSHDECAEKQEGVSFLVSLMQKPDKRNRRLVTNLYIGFYIFEVNYKSVKGKFPASFFKTHMPVVKPEFYKNAREVMKFTKLKPGEYLIVPSTHKPNETASFILSILSTAEIHVNDEMLNLLALRYGDATQHLTLETFISTMIRMACMHSKLELMTAFTQKCHWRGVSTFLEVEVEVYVHTPLKSETPPARRGVLCH</sequence>
<dbReference type="CDD" id="cd00214">
    <property type="entry name" value="Calpain_III"/>
    <property type="match status" value="1"/>
</dbReference>
<evidence type="ECO:0000256" key="2">
    <source>
        <dbReference type="ARBA" id="ARBA00022670"/>
    </source>
</evidence>
<organism evidence="11 12">
    <name type="scientific">Myripristis murdjan</name>
    <name type="common">pinecone soldierfish</name>
    <dbReference type="NCBI Taxonomy" id="586833"/>
    <lineage>
        <taxon>Eukaryota</taxon>
        <taxon>Metazoa</taxon>
        <taxon>Chordata</taxon>
        <taxon>Craniata</taxon>
        <taxon>Vertebrata</taxon>
        <taxon>Euteleostomi</taxon>
        <taxon>Actinopterygii</taxon>
        <taxon>Neopterygii</taxon>
        <taxon>Teleostei</taxon>
        <taxon>Neoteleostei</taxon>
        <taxon>Acanthomorphata</taxon>
        <taxon>Holocentriformes</taxon>
        <taxon>Holocentridae</taxon>
        <taxon>Myripristis</taxon>
    </lineage>
</organism>
<dbReference type="Proteomes" id="UP000472263">
    <property type="component" value="Chromosome 17"/>
</dbReference>